<proteinExistence type="predicted"/>
<keyword evidence="1" id="KW-0812">Transmembrane</keyword>
<protein>
    <submittedName>
        <fullName evidence="2">Uncharacterized protein</fullName>
    </submittedName>
</protein>
<dbReference type="RefSeq" id="WP_135999613.1">
    <property type="nucleotide sequence ID" value="NZ_SRYX01000029.1"/>
</dbReference>
<comment type="caution">
    <text evidence="2">The sequence shown here is derived from an EMBL/GenBank/DDBJ whole genome shotgun (WGS) entry which is preliminary data.</text>
</comment>
<keyword evidence="1" id="KW-0472">Membrane</keyword>
<keyword evidence="1" id="KW-1133">Transmembrane helix</keyword>
<reference evidence="2 3" key="1">
    <citation type="submission" date="2019-04" db="EMBL/GenBank/DDBJ databases">
        <title>Microbes associate with the intestines of laboratory mice.</title>
        <authorList>
            <person name="Navarre W."/>
            <person name="Wong E."/>
            <person name="Huang K."/>
            <person name="Tropini C."/>
            <person name="Ng K."/>
            <person name="Yu B."/>
        </authorList>
    </citation>
    <scope>NUCLEOTIDE SEQUENCE [LARGE SCALE GENOMIC DNA]</scope>
    <source>
        <strain evidence="2 3">NM63_1-25</strain>
    </source>
</reference>
<feature type="transmembrane region" description="Helical" evidence="1">
    <location>
        <begin position="50"/>
        <end position="74"/>
    </location>
</feature>
<sequence>MKKELQSGTSYVPSFRIGSTDVNTIQHRYFQELEKDCSVNSASDAYYLSAIAWFCLTFIFPPAVIGAAVCVYRAKKLQKKGGRK</sequence>
<dbReference type="AlphaFoldDB" id="A0A4S2D3S0"/>
<evidence type="ECO:0000313" key="3">
    <source>
        <dbReference type="Proteomes" id="UP000309566"/>
    </source>
</evidence>
<evidence type="ECO:0000313" key="2">
    <source>
        <dbReference type="EMBL" id="TGY35501.1"/>
    </source>
</evidence>
<evidence type="ECO:0000256" key="1">
    <source>
        <dbReference type="SAM" id="Phobius"/>
    </source>
</evidence>
<gene>
    <name evidence="2" type="ORF">E5353_09265</name>
</gene>
<accession>A0A4S2D3S0</accession>
<dbReference type="EMBL" id="SRYX01000029">
    <property type="protein sequence ID" value="TGY35501.1"/>
    <property type="molecule type" value="Genomic_DNA"/>
</dbReference>
<name>A0A4S2D3S0_9BACE</name>
<dbReference type="Proteomes" id="UP000309566">
    <property type="component" value="Unassembled WGS sequence"/>
</dbReference>
<organism evidence="2 3">
    <name type="scientific">Bacteroides caecimuris</name>
    <dbReference type="NCBI Taxonomy" id="1796613"/>
    <lineage>
        <taxon>Bacteria</taxon>
        <taxon>Pseudomonadati</taxon>
        <taxon>Bacteroidota</taxon>
        <taxon>Bacteroidia</taxon>
        <taxon>Bacteroidales</taxon>
        <taxon>Bacteroidaceae</taxon>
        <taxon>Bacteroides</taxon>
    </lineage>
</organism>